<protein>
    <submittedName>
        <fullName evidence="2">Uncharacterized protein</fullName>
    </submittedName>
</protein>
<dbReference type="EMBL" id="JAZHXI010000004">
    <property type="protein sequence ID" value="KAL2072108.1"/>
    <property type="molecule type" value="Genomic_DNA"/>
</dbReference>
<evidence type="ECO:0000256" key="1">
    <source>
        <dbReference type="SAM" id="Phobius"/>
    </source>
</evidence>
<reference evidence="2 3" key="1">
    <citation type="journal article" date="2024" name="Commun. Biol.">
        <title>Comparative genomic analysis of thermophilic fungi reveals convergent evolutionary adaptations and gene losses.</title>
        <authorList>
            <person name="Steindorff A.S."/>
            <person name="Aguilar-Pontes M.V."/>
            <person name="Robinson A.J."/>
            <person name="Andreopoulos B."/>
            <person name="LaButti K."/>
            <person name="Kuo A."/>
            <person name="Mondo S."/>
            <person name="Riley R."/>
            <person name="Otillar R."/>
            <person name="Haridas S."/>
            <person name="Lipzen A."/>
            <person name="Grimwood J."/>
            <person name="Schmutz J."/>
            <person name="Clum A."/>
            <person name="Reid I.D."/>
            <person name="Moisan M.C."/>
            <person name="Butler G."/>
            <person name="Nguyen T.T.M."/>
            <person name="Dewar K."/>
            <person name="Conant G."/>
            <person name="Drula E."/>
            <person name="Henrissat B."/>
            <person name="Hansel C."/>
            <person name="Singer S."/>
            <person name="Hutchinson M.I."/>
            <person name="de Vries R.P."/>
            <person name="Natvig D.O."/>
            <person name="Powell A.J."/>
            <person name="Tsang A."/>
            <person name="Grigoriev I.V."/>
        </authorList>
    </citation>
    <scope>NUCLEOTIDE SEQUENCE [LARGE SCALE GENOMIC DNA]</scope>
    <source>
        <strain evidence="2 3">CBS 494.80</strain>
    </source>
</reference>
<dbReference type="InterPro" id="IPR025363">
    <property type="entry name" value="DUF4267"/>
</dbReference>
<feature type="transmembrane region" description="Helical" evidence="1">
    <location>
        <begin position="121"/>
        <end position="143"/>
    </location>
</feature>
<sequence length="148" mass="15396">MGYLLPIFQAVSLTFACLAIYTGAQAILSPIGFSKSFGLVITPTSKSTSYKRPAASSSPPTHHDLTESYIALMGIRQLSTGLILLVFAYQGKWTEMATILSIIGIVVAGTDGVYLCRAGFVGLGVFHALPGACISALACSFLISGSGV</sequence>
<accession>A0ABR4CQ27</accession>
<dbReference type="Proteomes" id="UP001595075">
    <property type="component" value="Unassembled WGS sequence"/>
</dbReference>
<proteinExistence type="predicted"/>
<organism evidence="2 3">
    <name type="scientific">Oculimacula yallundae</name>
    <dbReference type="NCBI Taxonomy" id="86028"/>
    <lineage>
        <taxon>Eukaryota</taxon>
        <taxon>Fungi</taxon>
        <taxon>Dikarya</taxon>
        <taxon>Ascomycota</taxon>
        <taxon>Pezizomycotina</taxon>
        <taxon>Leotiomycetes</taxon>
        <taxon>Helotiales</taxon>
        <taxon>Ploettnerulaceae</taxon>
        <taxon>Oculimacula</taxon>
    </lineage>
</organism>
<evidence type="ECO:0000313" key="2">
    <source>
        <dbReference type="EMBL" id="KAL2072108.1"/>
    </source>
</evidence>
<comment type="caution">
    <text evidence="2">The sequence shown here is derived from an EMBL/GenBank/DDBJ whole genome shotgun (WGS) entry which is preliminary data.</text>
</comment>
<keyword evidence="3" id="KW-1185">Reference proteome</keyword>
<feature type="transmembrane region" description="Helical" evidence="1">
    <location>
        <begin position="96"/>
        <end position="115"/>
    </location>
</feature>
<gene>
    <name evidence="2" type="ORF">VTL71DRAFT_11451</name>
</gene>
<keyword evidence="1" id="KW-0472">Membrane</keyword>
<dbReference type="Pfam" id="PF14087">
    <property type="entry name" value="DUF4267"/>
    <property type="match status" value="1"/>
</dbReference>
<feature type="transmembrane region" description="Helical" evidence="1">
    <location>
        <begin position="69"/>
        <end position="89"/>
    </location>
</feature>
<evidence type="ECO:0000313" key="3">
    <source>
        <dbReference type="Proteomes" id="UP001595075"/>
    </source>
</evidence>
<name>A0ABR4CQ27_9HELO</name>
<keyword evidence="1" id="KW-1133">Transmembrane helix</keyword>
<keyword evidence="1" id="KW-0812">Transmembrane</keyword>